<dbReference type="RefSeq" id="WP_341744769.1">
    <property type="nucleotide sequence ID" value="NZ_CP151407.1"/>
</dbReference>
<accession>A0ABZ2XLF9</accession>
<evidence type="ECO:0000313" key="2">
    <source>
        <dbReference type="EMBL" id="WZJ23438.1"/>
    </source>
</evidence>
<organism evidence="2 3">
    <name type="scientific">Azonexus hydrophilus</name>
    <dbReference type="NCBI Taxonomy" id="418702"/>
    <lineage>
        <taxon>Bacteria</taxon>
        <taxon>Pseudomonadati</taxon>
        <taxon>Pseudomonadota</taxon>
        <taxon>Betaproteobacteria</taxon>
        <taxon>Rhodocyclales</taxon>
        <taxon>Azonexaceae</taxon>
        <taxon>Azonexus</taxon>
    </lineage>
</organism>
<proteinExistence type="predicted"/>
<protein>
    <submittedName>
        <fullName evidence="2">Uncharacterized protein</fullName>
    </submittedName>
</protein>
<keyword evidence="1" id="KW-0472">Membrane</keyword>
<feature type="transmembrane region" description="Helical" evidence="1">
    <location>
        <begin position="12"/>
        <end position="30"/>
    </location>
</feature>
<gene>
    <name evidence="2" type="ORF">AADV58_16915</name>
</gene>
<keyword evidence="3" id="KW-1185">Reference proteome</keyword>
<name>A0ABZ2XLF9_9RHOO</name>
<keyword evidence="1" id="KW-1133">Transmembrane helix</keyword>
<evidence type="ECO:0000256" key="1">
    <source>
        <dbReference type="SAM" id="Phobius"/>
    </source>
</evidence>
<feature type="transmembrane region" description="Helical" evidence="1">
    <location>
        <begin position="36"/>
        <end position="54"/>
    </location>
</feature>
<dbReference type="Proteomes" id="UP001479520">
    <property type="component" value="Plasmid unnamed1"/>
</dbReference>
<geneLocation type="plasmid" evidence="2 3">
    <name>unnamed1</name>
</geneLocation>
<sequence length="70" mass="8073">MLRNKSSVHQKLLYDLIFTVVAIAVAAFFWERNPLIAFIGLLAVGMFRGLFVIGKLPQYGHLNRWPRRNS</sequence>
<reference evidence="2 3" key="1">
    <citation type="submission" date="2024-04" db="EMBL/GenBank/DDBJ databases">
        <title>Dissimilatory iodate-reducing microorganisms contribute to the enrichment of iodine in groundwater.</title>
        <authorList>
            <person name="Jiang Z."/>
        </authorList>
    </citation>
    <scope>NUCLEOTIDE SEQUENCE [LARGE SCALE GENOMIC DNA]</scope>
    <source>
        <strain evidence="2 3">NCP973</strain>
        <plasmid evidence="2 3">unnamed1</plasmid>
    </source>
</reference>
<keyword evidence="1" id="KW-0812">Transmembrane</keyword>
<dbReference type="EMBL" id="CP151407">
    <property type="protein sequence ID" value="WZJ23438.1"/>
    <property type="molecule type" value="Genomic_DNA"/>
</dbReference>
<evidence type="ECO:0000313" key="3">
    <source>
        <dbReference type="Proteomes" id="UP001479520"/>
    </source>
</evidence>
<keyword evidence="2" id="KW-0614">Plasmid</keyword>